<protein>
    <submittedName>
        <fullName evidence="1">Uncharacterized protein</fullName>
    </submittedName>
</protein>
<sequence>MLTLADQSSGCRLPWAAASDPQGTAQSLVDENAIIGFYF</sequence>
<evidence type="ECO:0000313" key="1">
    <source>
        <dbReference type="EMBL" id="MDQ0120991.1"/>
    </source>
</evidence>
<name>A0ABT9UMW0_9MICC</name>
<comment type="caution">
    <text evidence="1">The sequence shown here is derived from an EMBL/GenBank/DDBJ whole genome shotgun (WGS) entry which is preliminary data.</text>
</comment>
<evidence type="ECO:0000313" key="2">
    <source>
        <dbReference type="Proteomes" id="UP001226389"/>
    </source>
</evidence>
<keyword evidence="2" id="KW-1185">Reference proteome</keyword>
<accession>A0ABT9UMW0</accession>
<dbReference type="EMBL" id="JAUSSY010000024">
    <property type="protein sequence ID" value="MDQ0120991.1"/>
    <property type="molecule type" value="Genomic_DNA"/>
</dbReference>
<gene>
    <name evidence="1" type="ORF">J2T22_004204</name>
</gene>
<proteinExistence type="predicted"/>
<dbReference type="Proteomes" id="UP001226389">
    <property type="component" value="Unassembled WGS sequence"/>
</dbReference>
<reference evidence="1 2" key="1">
    <citation type="submission" date="2023-07" db="EMBL/GenBank/DDBJ databases">
        <title>Sorghum-associated microbial communities from plants grown in Nebraska, USA.</title>
        <authorList>
            <person name="Schachtman D."/>
        </authorList>
    </citation>
    <scope>NUCLEOTIDE SEQUENCE [LARGE SCALE GENOMIC DNA]</scope>
    <source>
        <strain evidence="1 2">DS994</strain>
    </source>
</reference>
<organism evidence="1 2">
    <name type="scientific">Pseudarthrobacter defluvii</name>
    <dbReference type="NCBI Taxonomy" id="410837"/>
    <lineage>
        <taxon>Bacteria</taxon>
        <taxon>Bacillati</taxon>
        <taxon>Actinomycetota</taxon>
        <taxon>Actinomycetes</taxon>
        <taxon>Micrococcales</taxon>
        <taxon>Micrococcaceae</taxon>
        <taxon>Pseudarthrobacter</taxon>
    </lineage>
</organism>